<reference evidence="1 2" key="1">
    <citation type="submission" date="2019-03" db="EMBL/GenBank/DDBJ databases">
        <title>Nematode-trapping fungi genome.</title>
        <authorList>
            <person name="Vidal-Diez De Ulzurrun G."/>
        </authorList>
    </citation>
    <scope>NUCLEOTIDE SEQUENCE [LARGE SCALE GENOMIC DNA]</scope>
    <source>
        <strain evidence="1 2">TWF154</strain>
    </source>
</reference>
<dbReference type="EMBL" id="SOZJ01000005">
    <property type="protein sequence ID" value="TGJ66941.1"/>
    <property type="molecule type" value="Genomic_DNA"/>
</dbReference>
<comment type="caution">
    <text evidence="1">The sequence shown here is derived from an EMBL/GenBank/DDBJ whole genome shotgun (WGS) entry which is preliminary data.</text>
</comment>
<name>A0A7C8K1P6_ORBOL</name>
<protein>
    <submittedName>
        <fullName evidence="1">Uncharacterized protein</fullName>
    </submittedName>
</protein>
<organism evidence="1 2">
    <name type="scientific">Orbilia oligospora</name>
    <name type="common">Nematode-trapping fungus</name>
    <name type="synonym">Arthrobotrys oligospora</name>
    <dbReference type="NCBI Taxonomy" id="2813651"/>
    <lineage>
        <taxon>Eukaryota</taxon>
        <taxon>Fungi</taxon>
        <taxon>Dikarya</taxon>
        <taxon>Ascomycota</taxon>
        <taxon>Pezizomycotina</taxon>
        <taxon>Orbiliomycetes</taxon>
        <taxon>Orbiliales</taxon>
        <taxon>Orbiliaceae</taxon>
        <taxon>Orbilia</taxon>
    </lineage>
</organism>
<evidence type="ECO:0000313" key="1">
    <source>
        <dbReference type="EMBL" id="TGJ66941.1"/>
    </source>
</evidence>
<sequence>MQTPHRAPYQCTPDQIACHRIGSTCLIEQATQMAQSPMENKNVPCRAFREISNIYPTSTKHSNLRIYAGHDIFSTLSLPITRALGLVKRQQFVQCWEHEIIFDIQRPTTAGHCMRSRFCPKLSQIRDALGTSFRRKKLISLIARRLQFSPIQRSDTKFRLHNTIISVLPSDRRTPVEPSSVFPLPAGPTIIGDI</sequence>
<proteinExistence type="predicted"/>
<evidence type="ECO:0000313" key="2">
    <source>
        <dbReference type="Proteomes" id="UP000297595"/>
    </source>
</evidence>
<gene>
    <name evidence="1" type="ORF">EYR41_008529</name>
</gene>
<dbReference type="Proteomes" id="UP000297595">
    <property type="component" value="Unassembled WGS sequence"/>
</dbReference>
<accession>A0A7C8K1P6</accession>
<dbReference type="AlphaFoldDB" id="A0A7C8K1P6"/>